<sequence length="197" mass="22430">MKTFKANPNRYENTAIAAYQQMIRERIEQGWHPSLLTFTFNPMPDNRALPPEAIGKSLAQFYSLCLTRLIHHPHRGPITNLPLMVGMPDLPLFKHRKISVVATINDGLHAHAVFLKPIRTRNGRTLASTLEENGNLFKDACHLMSIHCADIKETPGKAVAYVLKSLDLKRFPGDDIWIFPKSRSERTKASRRVSRHD</sequence>
<proteinExistence type="predicted"/>
<dbReference type="Proteomes" id="UP001217476">
    <property type="component" value="Chromosome"/>
</dbReference>
<gene>
    <name evidence="1" type="ORF">P0Y65_00340</name>
</gene>
<protein>
    <submittedName>
        <fullName evidence="1">Uncharacterized protein</fullName>
    </submittedName>
</protein>
<dbReference type="AlphaFoldDB" id="A0AAJ5VWK5"/>
<organism evidence="1 2">
    <name type="scientific">Candidatus Devosia phytovorans</name>
    <dbReference type="NCBI Taxonomy" id="3121372"/>
    <lineage>
        <taxon>Bacteria</taxon>
        <taxon>Pseudomonadati</taxon>
        <taxon>Pseudomonadota</taxon>
        <taxon>Alphaproteobacteria</taxon>
        <taxon>Hyphomicrobiales</taxon>
        <taxon>Devosiaceae</taxon>
        <taxon>Devosia</taxon>
    </lineage>
</organism>
<evidence type="ECO:0000313" key="2">
    <source>
        <dbReference type="Proteomes" id="UP001217476"/>
    </source>
</evidence>
<accession>A0AAJ5VWK5</accession>
<reference evidence="1" key="1">
    <citation type="submission" date="2023-03" db="EMBL/GenBank/DDBJ databases">
        <title>Andean soil-derived lignocellulolytic bacterial consortium as a source of novel taxa and putative plastic-active enzymes.</title>
        <authorList>
            <person name="Diaz-Garcia L."/>
            <person name="Chuvochina M."/>
            <person name="Feuerriegel G."/>
            <person name="Bunk B."/>
            <person name="Sproer C."/>
            <person name="Streit W.R."/>
            <person name="Rodriguez L.M."/>
            <person name="Overmann J."/>
            <person name="Jimenez D.J."/>
        </authorList>
    </citation>
    <scope>NUCLEOTIDE SEQUENCE</scope>
    <source>
        <strain evidence="1">MAG 4196</strain>
    </source>
</reference>
<dbReference type="EMBL" id="CP119312">
    <property type="protein sequence ID" value="WEK04743.1"/>
    <property type="molecule type" value="Genomic_DNA"/>
</dbReference>
<evidence type="ECO:0000313" key="1">
    <source>
        <dbReference type="EMBL" id="WEK04743.1"/>
    </source>
</evidence>
<name>A0AAJ5VWK5_9HYPH</name>